<dbReference type="PANTHER" id="PTHR47955">
    <property type="entry name" value="CYTOCHROME P450 FAMILY 71 PROTEIN"/>
    <property type="match status" value="1"/>
</dbReference>
<dbReference type="GO" id="GO:0016705">
    <property type="term" value="F:oxidoreductase activity, acting on paired donors, with incorporation or reduction of molecular oxygen"/>
    <property type="evidence" value="ECO:0007669"/>
    <property type="project" value="InterPro"/>
</dbReference>
<dbReference type="PANTHER" id="PTHR47955:SF8">
    <property type="entry name" value="CYTOCHROME P450 71D11-LIKE"/>
    <property type="match status" value="1"/>
</dbReference>
<dbReference type="InterPro" id="IPR002401">
    <property type="entry name" value="Cyt_P450_E_grp-I"/>
</dbReference>
<dbReference type="PRINTS" id="PR00385">
    <property type="entry name" value="P450"/>
</dbReference>
<dbReference type="GO" id="GO:0004497">
    <property type="term" value="F:monooxygenase activity"/>
    <property type="evidence" value="ECO:0007669"/>
    <property type="project" value="UniProtKB-KW"/>
</dbReference>
<evidence type="ECO:0000256" key="5">
    <source>
        <dbReference type="ARBA" id="ARBA00023002"/>
    </source>
</evidence>
<sequence length="510" mass="57345">SLLIIMQQEIPLVLGFLLLVFAVLRLGKKSKGHDSTRTPPPGPWKLPLIGNIHQLASSATMPHYLCAHWAKKYGPIMQIQIGEVPTVIISSPDAAKEVLKTQEINFAERPALLVSEIMLYNGQGMSFAKFGDHWKLMRKACIWGLFSATRKLSFRSIREEEVSNLISSIRSKAGSPINLRELLLDLSNEIITRTSIGKKCKNKARFLHTIEQVSKSVGGVNIVDLFPSARLVHMISNMTSSLQRLHEETDQMLEDIINERRASRVEKKTGENKIEAGDDLLDVLLNLQDDGNFKVKTDSIKSIILEMFIGGSETSSTILEWTLAELMKNPSVMDKAQKEVRQVLGNIENVDESSIGNLNFLKLIIKETLRFHPPGPFIPRVCVNSCEVHGYAIEANSKVMVSAWAIGRDPNYWIEPEEFHPERFLDSSVDYKGANFEFIPFGSGRRICPGMTFGLANVELALAQLLYHFDWKLPNGATPEALDMEEHYSSLTRRKHDLILIPVPYRPSSM</sequence>
<evidence type="ECO:0000256" key="9">
    <source>
        <dbReference type="RuleBase" id="RU000461"/>
    </source>
</evidence>
<keyword evidence="6 8" id="KW-0408">Iron</keyword>
<feature type="non-terminal residue" evidence="10">
    <location>
        <position position="510"/>
    </location>
</feature>
<dbReference type="SUPFAM" id="SSF48264">
    <property type="entry name" value="Cytochrome P450"/>
    <property type="match status" value="1"/>
</dbReference>
<organism evidence="10 11">
    <name type="scientific">Populus deltoides</name>
    <name type="common">Eastern poplar</name>
    <name type="synonym">Eastern cottonwood</name>
    <dbReference type="NCBI Taxonomy" id="3696"/>
    <lineage>
        <taxon>Eukaryota</taxon>
        <taxon>Viridiplantae</taxon>
        <taxon>Streptophyta</taxon>
        <taxon>Embryophyta</taxon>
        <taxon>Tracheophyta</taxon>
        <taxon>Spermatophyta</taxon>
        <taxon>Magnoliopsida</taxon>
        <taxon>eudicotyledons</taxon>
        <taxon>Gunneridae</taxon>
        <taxon>Pentapetalae</taxon>
        <taxon>rosids</taxon>
        <taxon>fabids</taxon>
        <taxon>Malpighiales</taxon>
        <taxon>Salicaceae</taxon>
        <taxon>Saliceae</taxon>
        <taxon>Populus</taxon>
    </lineage>
</organism>
<comment type="cofactor">
    <cofactor evidence="1 8">
        <name>heme</name>
        <dbReference type="ChEBI" id="CHEBI:30413"/>
    </cofactor>
</comment>
<dbReference type="InterPro" id="IPR001128">
    <property type="entry name" value="Cyt_P450"/>
</dbReference>
<comment type="caution">
    <text evidence="10">The sequence shown here is derived from an EMBL/GenBank/DDBJ whole genome shotgun (WGS) entry which is preliminary data.</text>
</comment>
<reference evidence="10" key="1">
    <citation type="journal article" date="2021" name="J. Hered.">
        <title>Genome Assembly of Salicaceae Populus deltoides (Eastern Cottonwood) I-69 Based on Nanopore Sequencing and Hi-C Technologies.</title>
        <authorList>
            <person name="Bai S."/>
            <person name="Wu H."/>
            <person name="Zhang J."/>
            <person name="Pan Z."/>
            <person name="Zhao W."/>
            <person name="Li Z."/>
            <person name="Tong C."/>
        </authorList>
    </citation>
    <scope>NUCLEOTIDE SEQUENCE</scope>
    <source>
        <tissue evidence="10">Leaf</tissue>
    </source>
</reference>
<evidence type="ECO:0000256" key="1">
    <source>
        <dbReference type="ARBA" id="ARBA00001971"/>
    </source>
</evidence>
<evidence type="ECO:0000256" key="4">
    <source>
        <dbReference type="ARBA" id="ARBA00022723"/>
    </source>
</evidence>
<dbReference type="InterPro" id="IPR036396">
    <property type="entry name" value="Cyt_P450_sf"/>
</dbReference>
<evidence type="ECO:0000313" key="10">
    <source>
        <dbReference type="EMBL" id="KAH8499594.1"/>
    </source>
</evidence>
<gene>
    <name evidence="10" type="ORF">H0E87_014987</name>
</gene>
<dbReference type="AlphaFoldDB" id="A0A8T2Y3D9"/>
<dbReference type="FunFam" id="1.10.630.10:FF:000043">
    <property type="entry name" value="Cytochrome P450 99A2"/>
    <property type="match status" value="1"/>
</dbReference>
<name>A0A8T2Y3D9_POPDE</name>
<keyword evidence="4 8" id="KW-0479">Metal-binding</keyword>
<evidence type="ECO:0000313" key="11">
    <source>
        <dbReference type="Proteomes" id="UP000807159"/>
    </source>
</evidence>
<accession>A0A8T2Y3D9</accession>
<keyword evidence="5 9" id="KW-0560">Oxidoreductase</keyword>
<dbReference type="Pfam" id="PF00067">
    <property type="entry name" value="p450"/>
    <property type="match status" value="1"/>
</dbReference>
<dbReference type="InterPro" id="IPR017972">
    <property type="entry name" value="Cyt_P450_CS"/>
</dbReference>
<protein>
    <recommendedName>
        <fullName evidence="12">Cytochrome P450</fullName>
    </recommendedName>
</protein>
<evidence type="ECO:0000256" key="2">
    <source>
        <dbReference type="ARBA" id="ARBA00010617"/>
    </source>
</evidence>
<evidence type="ECO:0000256" key="7">
    <source>
        <dbReference type="ARBA" id="ARBA00023033"/>
    </source>
</evidence>
<dbReference type="PROSITE" id="PS00086">
    <property type="entry name" value="CYTOCHROME_P450"/>
    <property type="match status" value="1"/>
</dbReference>
<dbReference type="GO" id="GO:0020037">
    <property type="term" value="F:heme binding"/>
    <property type="evidence" value="ECO:0007669"/>
    <property type="project" value="InterPro"/>
</dbReference>
<keyword evidence="7 9" id="KW-0503">Monooxygenase</keyword>
<evidence type="ECO:0000256" key="8">
    <source>
        <dbReference type="PIRSR" id="PIRSR602401-1"/>
    </source>
</evidence>
<dbReference type="Proteomes" id="UP000807159">
    <property type="component" value="Chromosome 8"/>
</dbReference>
<evidence type="ECO:0008006" key="12">
    <source>
        <dbReference type="Google" id="ProtNLM"/>
    </source>
</evidence>
<dbReference type="Gene3D" id="1.10.630.10">
    <property type="entry name" value="Cytochrome P450"/>
    <property type="match status" value="1"/>
</dbReference>
<keyword evidence="3 8" id="KW-0349">Heme</keyword>
<dbReference type="EMBL" id="JACEGQ020000008">
    <property type="protein sequence ID" value="KAH8499594.1"/>
    <property type="molecule type" value="Genomic_DNA"/>
</dbReference>
<evidence type="ECO:0000256" key="3">
    <source>
        <dbReference type="ARBA" id="ARBA00022617"/>
    </source>
</evidence>
<dbReference type="CDD" id="cd11072">
    <property type="entry name" value="CYP71-like"/>
    <property type="match status" value="1"/>
</dbReference>
<proteinExistence type="inferred from homology"/>
<dbReference type="PRINTS" id="PR00463">
    <property type="entry name" value="EP450I"/>
</dbReference>
<comment type="similarity">
    <text evidence="2 9">Belongs to the cytochrome P450 family.</text>
</comment>
<evidence type="ECO:0000256" key="6">
    <source>
        <dbReference type="ARBA" id="ARBA00023004"/>
    </source>
</evidence>
<feature type="binding site" description="axial binding residue" evidence="8">
    <location>
        <position position="448"/>
    </location>
    <ligand>
        <name>heme</name>
        <dbReference type="ChEBI" id="CHEBI:30413"/>
    </ligand>
    <ligandPart>
        <name>Fe</name>
        <dbReference type="ChEBI" id="CHEBI:18248"/>
    </ligandPart>
</feature>
<keyword evidence="11" id="KW-1185">Reference proteome</keyword>
<dbReference type="GO" id="GO:0005506">
    <property type="term" value="F:iron ion binding"/>
    <property type="evidence" value="ECO:0007669"/>
    <property type="project" value="InterPro"/>
</dbReference>